<accession>H1YFN7</accession>
<dbReference type="eggNOG" id="COG0784">
    <property type="taxonomic scope" value="Bacteria"/>
</dbReference>
<keyword evidence="2" id="KW-1185">Reference proteome</keyword>
<sequence length="101" mass="10935">MSNIQILVIGRHAEITSTIIRLINNKPDWKCTGVLTDEEAIAAFDEKSFNAVLIGAGVTPQEKQQLCDIFHAKKPGIPVIQHYGGGSGLLFAEIYQALGIS</sequence>
<evidence type="ECO:0000313" key="1">
    <source>
        <dbReference type="EMBL" id="EHQ24439.1"/>
    </source>
</evidence>
<dbReference type="EMBL" id="CM001403">
    <property type="protein sequence ID" value="EHQ24439.1"/>
    <property type="molecule type" value="Genomic_DNA"/>
</dbReference>
<evidence type="ECO:0000313" key="2">
    <source>
        <dbReference type="Proteomes" id="UP000002774"/>
    </source>
</evidence>
<evidence type="ECO:0008006" key="3">
    <source>
        <dbReference type="Google" id="ProtNLM"/>
    </source>
</evidence>
<dbReference type="OrthoDB" id="677818at2"/>
<dbReference type="HOGENOM" id="CLU_2258746_0_0_10"/>
<dbReference type="RefSeq" id="WP_008503986.1">
    <property type="nucleotide sequence ID" value="NZ_CM001403.1"/>
</dbReference>
<dbReference type="AlphaFoldDB" id="H1YFN7"/>
<gene>
    <name evidence="1" type="ORF">Mucpa_0240</name>
</gene>
<organism evidence="1 2">
    <name type="scientific">Mucilaginibacter paludis DSM 18603</name>
    <dbReference type="NCBI Taxonomy" id="714943"/>
    <lineage>
        <taxon>Bacteria</taxon>
        <taxon>Pseudomonadati</taxon>
        <taxon>Bacteroidota</taxon>
        <taxon>Sphingobacteriia</taxon>
        <taxon>Sphingobacteriales</taxon>
        <taxon>Sphingobacteriaceae</taxon>
        <taxon>Mucilaginibacter</taxon>
    </lineage>
</organism>
<dbReference type="Proteomes" id="UP000002774">
    <property type="component" value="Chromosome"/>
</dbReference>
<name>H1YFN7_9SPHI</name>
<dbReference type="STRING" id="714943.Mucpa_0240"/>
<reference evidence="1" key="1">
    <citation type="submission" date="2011-09" db="EMBL/GenBank/DDBJ databases">
        <title>The permanent draft genome of Mucilaginibacter paludis DSM 18603.</title>
        <authorList>
            <consortium name="US DOE Joint Genome Institute (JGI-PGF)"/>
            <person name="Lucas S."/>
            <person name="Han J."/>
            <person name="Lapidus A."/>
            <person name="Bruce D."/>
            <person name="Goodwin L."/>
            <person name="Pitluck S."/>
            <person name="Peters L."/>
            <person name="Kyrpides N."/>
            <person name="Mavromatis K."/>
            <person name="Ivanova N."/>
            <person name="Mikhailova N."/>
            <person name="Held B."/>
            <person name="Detter J.C."/>
            <person name="Tapia R."/>
            <person name="Han C."/>
            <person name="Land M."/>
            <person name="Hauser L."/>
            <person name="Markowitz V."/>
            <person name="Cheng J.-F."/>
            <person name="Hugenholtz P."/>
            <person name="Woyke T."/>
            <person name="Wu D."/>
            <person name="Tindall B."/>
            <person name="Brambilla E."/>
            <person name="Klenk H.-P."/>
            <person name="Eisen J.A."/>
        </authorList>
    </citation>
    <scope>NUCLEOTIDE SEQUENCE [LARGE SCALE GENOMIC DNA]</scope>
    <source>
        <strain evidence="1">DSM 18603</strain>
    </source>
</reference>
<proteinExistence type="predicted"/>
<protein>
    <recommendedName>
        <fullName evidence="3">Response regulator receiver protein</fullName>
    </recommendedName>
</protein>